<proteinExistence type="predicted"/>
<dbReference type="GO" id="GO:0000978">
    <property type="term" value="F:RNA polymerase II cis-regulatory region sequence-specific DNA binding"/>
    <property type="evidence" value="ECO:0007669"/>
    <property type="project" value="TreeGrafter"/>
</dbReference>
<evidence type="ECO:0000259" key="8">
    <source>
        <dbReference type="PROSITE" id="PS51057"/>
    </source>
</evidence>
<accession>A0AA39LEW2</accession>
<dbReference type="InterPro" id="IPR036388">
    <property type="entry name" value="WH-like_DNA-bd_sf"/>
</dbReference>
<keyword evidence="4" id="KW-0805">Transcription regulation</keyword>
<dbReference type="PRINTS" id="PR00027">
    <property type="entry name" value="PAIREDBOX"/>
</dbReference>
<evidence type="ECO:0000256" key="6">
    <source>
        <dbReference type="ARBA" id="ARBA00023163"/>
    </source>
</evidence>
<dbReference type="EMBL" id="JAUCMV010000005">
    <property type="protein sequence ID" value="KAK0394489.1"/>
    <property type="molecule type" value="Genomic_DNA"/>
</dbReference>
<dbReference type="AlphaFoldDB" id="A0AA39LEW2"/>
<dbReference type="SMART" id="SM00351">
    <property type="entry name" value="PAX"/>
    <property type="match status" value="1"/>
</dbReference>
<feature type="domain" description="Paired" evidence="8">
    <location>
        <begin position="72"/>
        <end position="198"/>
    </location>
</feature>
<keyword evidence="10" id="KW-1185">Reference proteome</keyword>
<dbReference type="Gene3D" id="1.10.10.10">
    <property type="entry name" value="Winged helix-like DNA-binding domain superfamily/Winged helix DNA-binding domain"/>
    <property type="match status" value="2"/>
</dbReference>
<dbReference type="FunFam" id="1.10.10.10:FF:000003">
    <property type="entry name" value="Paired box protein Pax-6"/>
    <property type="match status" value="1"/>
</dbReference>
<evidence type="ECO:0000256" key="1">
    <source>
        <dbReference type="ARBA" id="ARBA00004123"/>
    </source>
</evidence>
<dbReference type="PANTHER" id="PTHR45636">
    <property type="entry name" value="PAIRED BOX PROTEIN PAX-6-RELATED-RELATED"/>
    <property type="match status" value="1"/>
</dbReference>
<name>A0AA39LEW2_9BILA</name>
<keyword evidence="5" id="KW-0238">DNA-binding</keyword>
<keyword evidence="3" id="KW-0563">Paired box</keyword>
<dbReference type="PROSITE" id="PS00034">
    <property type="entry name" value="PAIRED_1"/>
    <property type="match status" value="1"/>
</dbReference>
<dbReference type="CDD" id="cd00131">
    <property type="entry name" value="PAX"/>
    <property type="match status" value="1"/>
</dbReference>
<dbReference type="GO" id="GO:0005634">
    <property type="term" value="C:nucleus"/>
    <property type="evidence" value="ECO:0007669"/>
    <property type="project" value="UniProtKB-SubCell"/>
</dbReference>
<evidence type="ECO:0000313" key="10">
    <source>
        <dbReference type="Proteomes" id="UP001175271"/>
    </source>
</evidence>
<protein>
    <recommendedName>
        <fullName evidence="8">Paired domain-containing protein</fullName>
    </recommendedName>
</protein>
<organism evidence="9 10">
    <name type="scientific">Steinernema hermaphroditum</name>
    <dbReference type="NCBI Taxonomy" id="289476"/>
    <lineage>
        <taxon>Eukaryota</taxon>
        <taxon>Metazoa</taxon>
        <taxon>Ecdysozoa</taxon>
        <taxon>Nematoda</taxon>
        <taxon>Chromadorea</taxon>
        <taxon>Rhabditida</taxon>
        <taxon>Tylenchina</taxon>
        <taxon>Panagrolaimomorpha</taxon>
        <taxon>Strongyloidoidea</taxon>
        <taxon>Steinernematidae</taxon>
        <taxon>Steinernema</taxon>
    </lineage>
</organism>
<evidence type="ECO:0000256" key="2">
    <source>
        <dbReference type="ARBA" id="ARBA00022473"/>
    </source>
</evidence>
<reference evidence="9" key="1">
    <citation type="submission" date="2023-06" db="EMBL/GenBank/DDBJ databases">
        <title>Genomic analysis of the entomopathogenic nematode Steinernema hermaphroditum.</title>
        <authorList>
            <person name="Schwarz E.M."/>
            <person name="Heppert J.K."/>
            <person name="Baniya A."/>
            <person name="Schwartz H.T."/>
            <person name="Tan C.-H."/>
            <person name="Antoshechkin I."/>
            <person name="Sternberg P.W."/>
            <person name="Goodrich-Blair H."/>
            <person name="Dillman A.R."/>
        </authorList>
    </citation>
    <scope>NUCLEOTIDE SEQUENCE</scope>
    <source>
        <strain evidence="9">PS9179</strain>
        <tissue evidence="9">Whole animal</tissue>
    </source>
</reference>
<dbReference type="InterPro" id="IPR001523">
    <property type="entry name" value="Paired_dom"/>
</dbReference>
<dbReference type="GO" id="GO:0000981">
    <property type="term" value="F:DNA-binding transcription factor activity, RNA polymerase II-specific"/>
    <property type="evidence" value="ECO:0007669"/>
    <property type="project" value="TreeGrafter"/>
</dbReference>
<dbReference type="Pfam" id="PF00292">
    <property type="entry name" value="PAX"/>
    <property type="match status" value="1"/>
</dbReference>
<keyword evidence="7" id="KW-0539">Nucleus</keyword>
<evidence type="ECO:0000313" key="9">
    <source>
        <dbReference type="EMBL" id="KAK0394489.1"/>
    </source>
</evidence>
<keyword evidence="2" id="KW-0217">Developmental protein</keyword>
<evidence type="ECO:0000256" key="5">
    <source>
        <dbReference type="ARBA" id="ARBA00023125"/>
    </source>
</evidence>
<comment type="caution">
    <text evidence="9">The sequence shown here is derived from an EMBL/GenBank/DDBJ whole genome shotgun (WGS) entry which is preliminary data.</text>
</comment>
<evidence type="ECO:0000256" key="4">
    <source>
        <dbReference type="ARBA" id="ARBA00023015"/>
    </source>
</evidence>
<evidence type="ECO:0000256" key="3">
    <source>
        <dbReference type="ARBA" id="ARBA00022724"/>
    </source>
</evidence>
<sequence>MDPSQPPSSYWHLDDASQQAVPPIQMVSQPFWIPSTHQTFSPMTAYGIPTSSNPGLFPTGHEFNAVAPNESASGEVNQLGGVFVNGRPLPWDRRQKIVELAKSGLRPCDISREMKVSHGCVSKILSRFAETGSVMPGAIGGSKPRVTTPKVVNHIRMLKKKDPGMFAWEIKDRLIEDEICDKYSVPSVSSISRILRNKCSTAETSPALPYDFTKKSTEHFFPCISYYGGQSPDMAYQDFAMNQYLTGYFPTNMVDSQAMMAERKRRTATPPLELFSEEELEDAVSKLLMKNVNPTAEMMKYIAHHVVKPFVLPMFLEHPATMQNRELSERAANYYILREYHVMRLRRDILQSTINEATSNVFEVVLHRIRRHQEEENMPRPDGQAPAPVVNNVDHQPNAHEDVDLPDVSDVEFDEVDEPDDLPELIMSLLPYWFYAAQNEELVRAAAKFNDEDVDGALLDVMVEHILPPMELARAVLYQETQNALQYCRERGRELEGRFKWDLLDYIMIRDRDTAMIYRIDLEEILQEIAAQVMDLIIDRTGPQQRLKLPAVLDVYYEPREPIQEIEIPDISDVAEQVANADELPDLRHIHRRP</sequence>
<dbReference type="InterPro" id="IPR043565">
    <property type="entry name" value="PAX_fam"/>
</dbReference>
<evidence type="ECO:0000256" key="7">
    <source>
        <dbReference type="ARBA" id="ARBA00023242"/>
    </source>
</evidence>
<dbReference type="PANTHER" id="PTHR45636:SF16">
    <property type="entry name" value="PAIRED BOX POX-MESO PROTEIN"/>
    <property type="match status" value="1"/>
</dbReference>
<dbReference type="PROSITE" id="PS51057">
    <property type="entry name" value="PAIRED_2"/>
    <property type="match status" value="1"/>
</dbReference>
<comment type="subcellular location">
    <subcellularLocation>
        <location evidence="1">Nucleus</location>
    </subcellularLocation>
</comment>
<gene>
    <name evidence="9" type="ORF">QR680_000767</name>
</gene>
<dbReference type="Proteomes" id="UP001175271">
    <property type="component" value="Unassembled WGS sequence"/>
</dbReference>
<dbReference type="InterPro" id="IPR043182">
    <property type="entry name" value="PAIRED_DNA-bd_dom"/>
</dbReference>
<keyword evidence="6" id="KW-0804">Transcription</keyword>
<dbReference type="InterPro" id="IPR009057">
    <property type="entry name" value="Homeodomain-like_sf"/>
</dbReference>
<dbReference type="SUPFAM" id="SSF46689">
    <property type="entry name" value="Homeodomain-like"/>
    <property type="match status" value="1"/>
</dbReference>